<evidence type="ECO:0000256" key="1">
    <source>
        <dbReference type="ARBA" id="ARBA00008239"/>
    </source>
</evidence>
<name>A0A9R1RWS9_TRITD</name>
<dbReference type="InterPro" id="IPR036890">
    <property type="entry name" value="HATPase_C_sf"/>
</dbReference>
<dbReference type="GO" id="GO:0016887">
    <property type="term" value="F:ATP hydrolysis activity"/>
    <property type="evidence" value="ECO:0007669"/>
    <property type="project" value="InterPro"/>
</dbReference>
<comment type="similarity">
    <text evidence="1">Belongs to the heat shock protein 90 family.</text>
</comment>
<dbReference type="AlphaFoldDB" id="A0A9R1RWS9"/>
<dbReference type="Gene3D" id="3.30.565.10">
    <property type="entry name" value="Histidine kinase-like ATPase, C-terminal domain"/>
    <property type="match status" value="1"/>
</dbReference>
<protein>
    <recommendedName>
        <fullName evidence="7">Heat shock protein 90</fullName>
    </recommendedName>
</protein>
<dbReference type="GO" id="GO:0140662">
    <property type="term" value="F:ATP-dependent protein folding chaperone"/>
    <property type="evidence" value="ECO:0007669"/>
    <property type="project" value="InterPro"/>
</dbReference>
<keyword evidence="6" id="KW-1185">Reference proteome</keyword>
<evidence type="ECO:0000256" key="4">
    <source>
        <dbReference type="ARBA" id="ARBA00023186"/>
    </source>
</evidence>
<keyword evidence="2" id="KW-0547">Nucleotide-binding</keyword>
<dbReference type="Gramene" id="TRITD3Bv1G018960.1">
    <property type="protein sequence ID" value="TRITD3Bv1G018960.1"/>
    <property type="gene ID" value="TRITD3Bv1G018960"/>
</dbReference>
<dbReference type="GO" id="GO:0051082">
    <property type="term" value="F:unfolded protein binding"/>
    <property type="evidence" value="ECO:0007669"/>
    <property type="project" value="InterPro"/>
</dbReference>
<dbReference type="InterPro" id="IPR020575">
    <property type="entry name" value="Hsp90_N"/>
</dbReference>
<dbReference type="OMA" id="MPRSETK"/>
<keyword evidence="3" id="KW-0067">ATP-binding</keyword>
<dbReference type="InterPro" id="IPR001404">
    <property type="entry name" value="Hsp90_fam"/>
</dbReference>
<evidence type="ECO:0008006" key="7">
    <source>
        <dbReference type="Google" id="ProtNLM"/>
    </source>
</evidence>
<gene>
    <name evidence="5" type="ORF">TRITD_3Bv1G018960</name>
</gene>
<dbReference type="SUPFAM" id="SSF55874">
    <property type="entry name" value="ATPase domain of HSP90 chaperone/DNA topoisomerase II/histidine kinase"/>
    <property type="match status" value="1"/>
</dbReference>
<evidence type="ECO:0000313" key="6">
    <source>
        <dbReference type="Proteomes" id="UP000324705"/>
    </source>
</evidence>
<evidence type="ECO:0000313" key="5">
    <source>
        <dbReference type="EMBL" id="VAH72042.1"/>
    </source>
</evidence>
<dbReference type="Proteomes" id="UP000324705">
    <property type="component" value="Chromosome 3B"/>
</dbReference>
<evidence type="ECO:0000256" key="3">
    <source>
        <dbReference type="ARBA" id="ARBA00022840"/>
    </source>
</evidence>
<reference evidence="5 6" key="1">
    <citation type="submission" date="2017-09" db="EMBL/GenBank/DDBJ databases">
        <authorList>
            <consortium name="International Durum Wheat Genome Sequencing Consortium (IDWGSC)"/>
            <person name="Milanesi L."/>
        </authorList>
    </citation>
    <scope>NUCLEOTIDE SEQUENCE [LARGE SCALE GENOMIC DNA]</scope>
    <source>
        <strain evidence="6">cv. Svevo</strain>
    </source>
</reference>
<sequence length="125" mass="13643">MTKLTFINSGIGMTKSDLMKNLGTIARSGTKDFMEALAARADMPMTSQFGGFFYSACLVAERVVATSKHNGDEHYVWESQAGGFFTVTRDTTGYPLGRGTKIIPYPKDDQVQENTSLVAIYLADA</sequence>
<dbReference type="GO" id="GO:0005524">
    <property type="term" value="F:ATP binding"/>
    <property type="evidence" value="ECO:0007669"/>
    <property type="project" value="UniProtKB-KW"/>
</dbReference>
<organism evidence="5 6">
    <name type="scientific">Triticum turgidum subsp. durum</name>
    <name type="common">Durum wheat</name>
    <name type="synonym">Triticum durum</name>
    <dbReference type="NCBI Taxonomy" id="4567"/>
    <lineage>
        <taxon>Eukaryota</taxon>
        <taxon>Viridiplantae</taxon>
        <taxon>Streptophyta</taxon>
        <taxon>Embryophyta</taxon>
        <taxon>Tracheophyta</taxon>
        <taxon>Spermatophyta</taxon>
        <taxon>Magnoliopsida</taxon>
        <taxon>Liliopsida</taxon>
        <taxon>Poales</taxon>
        <taxon>Poaceae</taxon>
        <taxon>BOP clade</taxon>
        <taxon>Pooideae</taxon>
        <taxon>Triticodae</taxon>
        <taxon>Triticeae</taxon>
        <taxon>Triticinae</taxon>
        <taxon>Triticum</taxon>
    </lineage>
</organism>
<evidence type="ECO:0000256" key="2">
    <source>
        <dbReference type="ARBA" id="ARBA00022741"/>
    </source>
</evidence>
<proteinExistence type="inferred from homology"/>
<dbReference type="EMBL" id="LT934116">
    <property type="protein sequence ID" value="VAH72042.1"/>
    <property type="molecule type" value="Genomic_DNA"/>
</dbReference>
<accession>A0A9R1RWS9</accession>
<dbReference type="PANTHER" id="PTHR11528">
    <property type="entry name" value="HEAT SHOCK PROTEIN 90 FAMILY MEMBER"/>
    <property type="match status" value="1"/>
</dbReference>
<keyword evidence="4" id="KW-0143">Chaperone</keyword>
<dbReference type="PRINTS" id="PR00775">
    <property type="entry name" value="HEATSHOCK90"/>
</dbReference>